<dbReference type="EMBL" id="AP014836">
    <property type="protein sequence ID" value="BAW80875.1"/>
    <property type="molecule type" value="Genomic_DNA"/>
</dbReference>
<evidence type="ECO:0000256" key="6">
    <source>
        <dbReference type="ARBA" id="ARBA00050776"/>
    </source>
</evidence>
<dbReference type="SUPFAM" id="SSF53383">
    <property type="entry name" value="PLP-dependent transferases"/>
    <property type="match status" value="1"/>
</dbReference>
<dbReference type="InterPro" id="IPR000192">
    <property type="entry name" value="Aminotrans_V_dom"/>
</dbReference>
<dbReference type="InterPro" id="IPR020578">
    <property type="entry name" value="Aminotrans_V_PyrdxlP_BS"/>
</dbReference>
<dbReference type="OrthoDB" id="9808002at2"/>
<evidence type="ECO:0000256" key="2">
    <source>
        <dbReference type="ARBA" id="ARBA00002824"/>
    </source>
</evidence>
<evidence type="ECO:0000256" key="4">
    <source>
        <dbReference type="ARBA" id="ARBA00022679"/>
    </source>
</evidence>
<dbReference type="InterPro" id="IPR015424">
    <property type="entry name" value="PyrdxlP-dep_Trfase"/>
</dbReference>
<dbReference type="CDD" id="cd06453">
    <property type="entry name" value="SufS_like"/>
    <property type="match status" value="1"/>
</dbReference>
<dbReference type="PIRSF" id="PIRSF005572">
    <property type="entry name" value="NifS"/>
    <property type="match status" value="1"/>
</dbReference>
<dbReference type="PROSITE" id="PS00595">
    <property type="entry name" value="AA_TRANSFER_CLASS_5"/>
    <property type="match status" value="1"/>
</dbReference>
<comment type="cofactor">
    <cofactor evidence="1 7">
        <name>pyridoxal 5'-phosphate</name>
        <dbReference type="ChEBI" id="CHEBI:597326"/>
    </cofactor>
</comment>
<keyword evidence="4 8" id="KW-0808">Transferase</keyword>
<dbReference type="Gene3D" id="3.40.640.10">
    <property type="entry name" value="Type I PLP-dependent aspartate aminotransferase-like (Major domain)"/>
    <property type="match status" value="1"/>
</dbReference>
<evidence type="ECO:0000256" key="3">
    <source>
        <dbReference type="ARBA" id="ARBA00010447"/>
    </source>
</evidence>
<dbReference type="Pfam" id="PF00266">
    <property type="entry name" value="Aminotran_5"/>
    <property type="match status" value="1"/>
</dbReference>
<protein>
    <recommendedName>
        <fullName evidence="8">Cysteine desulfurase</fullName>
        <ecNumber evidence="8">2.8.1.7</ecNumber>
    </recommendedName>
</protein>
<dbReference type="AlphaFoldDB" id="A0A1Q2SNZ5"/>
<dbReference type="KEGG" id="ntt:TAO_1505"/>
<dbReference type="RefSeq" id="WP_096527373.1">
    <property type="nucleotide sequence ID" value="NZ_AP014836.1"/>
</dbReference>
<feature type="domain" description="Aminotransferase class V" evidence="9">
    <location>
        <begin position="39"/>
        <end position="408"/>
    </location>
</feature>
<keyword evidence="11" id="KW-1185">Reference proteome</keyword>
<dbReference type="InterPro" id="IPR015421">
    <property type="entry name" value="PyrdxlP-dep_Trfase_major"/>
</dbReference>
<dbReference type="GO" id="GO:0030170">
    <property type="term" value="F:pyridoxal phosphate binding"/>
    <property type="evidence" value="ECO:0007669"/>
    <property type="project" value="UniProtKB-UniRule"/>
</dbReference>
<evidence type="ECO:0000256" key="5">
    <source>
        <dbReference type="ARBA" id="ARBA00022898"/>
    </source>
</evidence>
<evidence type="ECO:0000256" key="8">
    <source>
        <dbReference type="RuleBase" id="RU004506"/>
    </source>
</evidence>
<comment type="similarity">
    <text evidence="3 8">Belongs to the class-V pyridoxal-phosphate-dependent aminotransferase family. Csd subfamily.</text>
</comment>
<dbReference type="Proteomes" id="UP000243679">
    <property type="component" value="Chromosome"/>
</dbReference>
<evidence type="ECO:0000256" key="7">
    <source>
        <dbReference type="RuleBase" id="RU004504"/>
    </source>
</evidence>
<comment type="catalytic activity">
    <reaction evidence="6 8">
        <text>(sulfur carrier)-H + L-cysteine = (sulfur carrier)-SH + L-alanine</text>
        <dbReference type="Rhea" id="RHEA:43892"/>
        <dbReference type="Rhea" id="RHEA-COMP:14737"/>
        <dbReference type="Rhea" id="RHEA-COMP:14739"/>
        <dbReference type="ChEBI" id="CHEBI:29917"/>
        <dbReference type="ChEBI" id="CHEBI:35235"/>
        <dbReference type="ChEBI" id="CHEBI:57972"/>
        <dbReference type="ChEBI" id="CHEBI:64428"/>
        <dbReference type="EC" id="2.8.1.7"/>
    </reaction>
</comment>
<gene>
    <name evidence="10" type="ORF">TAO_1505</name>
</gene>
<comment type="function">
    <text evidence="2 8">Catalyzes the removal of elemental sulfur and selenium atoms from L-cysteine, L-cystine, L-selenocysteine, and L-selenocystine to produce L-alanine.</text>
</comment>
<keyword evidence="5 8" id="KW-0663">Pyridoxal phosphate</keyword>
<evidence type="ECO:0000256" key="1">
    <source>
        <dbReference type="ARBA" id="ARBA00001933"/>
    </source>
</evidence>
<dbReference type="InterPro" id="IPR016454">
    <property type="entry name" value="Cysteine_dSase"/>
</dbReference>
<dbReference type="EC" id="2.8.1.7" evidence="8"/>
<dbReference type="Gene3D" id="3.90.1150.10">
    <property type="entry name" value="Aspartate Aminotransferase, domain 1"/>
    <property type="match status" value="1"/>
</dbReference>
<dbReference type="NCBIfam" id="TIGR01979">
    <property type="entry name" value="sufS"/>
    <property type="match status" value="1"/>
</dbReference>
<dbReference type="InterPro" id="IPR015422">
    <property type="entry name" value="PyrdxlP-dep_Trfase_small"/>
</dbReference>
<proteinExistence type="inferred from homology"/>
<sequence length="420" mass="46773">MITRNTAAEISRLDRYFDVERVRSDFPILNQQVHGKSLVYLDNAATAQKPTRVIEAINQYYRWNNANIHRAVHQLGERATREYEAARDKVQHFINAAYREEIIFVRSATEAINLVAQSFGRSRLQAGDEILISYMEHHSNIVPWQILCEQMGVVLKVIPINNAGDLILDEYERLLSPRTSLVAITHVSNALGTINPVQKIVAMAHNRGIPVLLDGAQAVPHMPVDIQVLDCDFYTFSSHKMMGPTGIGVLYGRREWLEIMPPYQGGGDMILSVSFNKTIYNNLPYKFEAGTPHIVGAIGLGTAIDYLQEIGMENVALYEQELSAYAAEILAEIPGLRFIGTAQEKVGVLSFVLDDIHPHDIGTILDREGIAIRTGHHCAQPVMDYFGIPATARASFALYNTKAEVDALATGIKHVRELLG</sequence>
<dbReference type="GO" id="GO:0031071">
    <property type="term" value="F:cysteine desulfurase activity"/>
    <property type="evidence" value="ECO:0007669"/>
    <property type="project" value="UniProtKB-UniRule"/>
</dbReference>
<accession>A0A1Q2SNZ5</accession>
<evidence type="ECO:0000313" key="11">
    <source>
        <dbReference type="Proteomes" id="UP000243679"/>
    </source>
</evidence>
<organism evidence="10 11">
    <name type="scientific">Candidatus Nitrosoglobus terrae</name>
    <dbReference type="NCBI Taxonomy" id="1630141"/>
    <lineage>
        <taxon>Bacteria</taxon>
        <taxon>Pseudomonadati</taxon>
        <taxon>Pseudomonadota</taxon>
        <taxon>Gammaproteobacteria</taxon>
        <taxon>Chromatiales</taxon>
        <taxon>Chromatiaceae</taxon>
        <taxon>Candidatus Nitrosoglobus</taxon>
    </lineage>
</organism>
<name>A0A1Q2SNZ5_9GAMM</name>
<evidence type="ECO:0000259" key="9">
    <source>
        <dbReference type="Pfam" id="PF00266"/>
    </source>
</evidence>
<reference evidence="10 11" key="1">
    <citation type="journal article" date="2017" name="ISME J.">
        <title>An acid-tolerant ammonia-oxidizing ?-proteobacterium from soil.</title>
        <authorList>
            <person name="Hayatsu M."/>
            <person name="Tago K."/>
            <person name="Uchiyama I."/>
            <person name="Toyoda A."/>
            <person name="Wang Y."/>
            <person name="Shimomura Y."/>
            <person name="Okubo T."/>
            <person name="Kurisu F."/>
            <person name="Hirono Y."/>
            <person name="Nonaka K."/>
            <person name="Akiyama H."/>
            <person name="Itoh T."/>
            <person name="Takami H."/>
        </authorList>
    </citation>
    <scope>NUCLEOTIDE SEQUENCE [LARGE SCALE GENOMIC DNA]</scope>
    <source>
        <strain evidence="10 11">TAO100</strain>
    </source>
</reference>
<dbReference type="PANTHER" id="PTHR43586:SF8">
    <property type="entry name" value="CYSTEINE DESULFURASE 1, CHLOROPLASTIC"/>
    <property type="match status" value="1"/>
</dbReference>
<evidence type="ECO:0000313" key="10">
    <source>
        <dbReference type="EMBL" id="BAW80875.1"/>
    </source>
</evidence>
<dbReference type="InterPro" id="IPR010970">
    <property type="entry name" value="Cys_dSase_SufS"/>
</dbReference>
<dbReference type="GO" id="GO:0006534">
    <property type="term" value="P:cysteine metabolic process"/>
    <property type="evidence" value="ECO:0007669"/>
    <property type="project" value="UniProtKB-UniRule"/>
</dbReference>
<dbReference type="PANTHER" id="PTHR43586">
    <property type="entry name" value="CYSTEINE DESULFURASE"/>
    <property type="match status" value="1"/>
</dbReference>